<feature type="chain" id="PRO_5040160985" evidence="6">
    <location>
        <begin position="21"/>
        <end position="184"/>
    </location>
</feature>
<sequence>MTHAFKIILALVALITVARAADINITATKDLKFVPDNVEVKPGDKVTWMLDDPNDPHTVTQSDQADCTPSTNKNAFNSGGALNASGFSFTIPSDATPGNLYYFCSMPGHCPAGMKAILVVTGTNSTNGNTTTHGNTTSNGNSAVSGTNSTSNPYYSSTSKPNSAKSSFGMALFLLISALYCNIL</sequence>
<proteinExistence type="predicted"/>
<dbReference type="Proteomes" id="UP000789508">
    <property type="component" value="Unassembled WGS sequence"/>
</dbReference>
<dbReference type="InterPro" id="IPR008972">
    <property type="entry name" value="Cupredoxin"/>
</dbReference>
<reference evidence="8" key="1">
    <citation type="submission" date="2021-06" db="EMBL/GenBank/DDBJ databases">
        <authorList>
            <person name="Kallberg Y."/>
            <person name="Tangrot J."/>
            <person name="Rosling A."/>
        </authorList>
    </citation>
    <scope>NUCLEOTIDE SEQUENCE</scope>
    <source>
        <strain evidence="8">FL130A</strain>
    </source>
</reference>
<feature type="region of interest" description="Disordered" evidence="5">
    <location>
        <begin position="128"/>
        <end position="156"/>
    </location>
</feature>
<comment type="caution">
    <text evidence="8">The sequence shown here is derived from an EMBL/GenBank/DDBJ whole genome shotgun (WGS) entry which is preliminary data.</text>
</comment>
<feature type="domain" description="Blue (type 1) copper" evidence="7">
    <location>
        <begin position="28"/>
        <end position="120"/>
    </location>
</feature>
<organism evidence="8 9">
    <name type="scientific">Ambispora leptoticha</name>
    <dbReference type="NCBI Taxonomy" id="144679"/>
    <lineage>
        <taxon>Eukaryota</taxon>
        <taxon>Fungi</taxon>
        <taxon>Fungi incertae sedis</taxon>
        <taxon>Mucoromycota</taxon>
        <taxon>Glomeromycotina</taxon>
        <taxon>Glomeromycetes</taxon>
        <taxon>Archaeosporales</taxon>
        <taxon>Ambisporaceae</taxon>
        <taxon>Ambispora</taxon>
    </lineage>
</organism>
<evidence type="ECO:0000256" key="4">
    <source>
        <dbReference type="ARBA" id="ARBA00023008"/>
    </source>
</evidence>
<evidence type="ECO:0000256" key="1">
    <source>
        <dbReference type="ARBA" id="ARBA00022448"/>
    </source>
</evidence>
<evidence type="ECO:0000259" key="7">
    <source>
        <dbReference type="Pfam" id="PF00127"/>
    </source>
</evidence>
<dbReference type="EMBL" id="CAJVPS010001614">
    <property type="protein sequence ID" value="CAG8544851.1"/>
    <property type="molecule type" value="Genomic_DNA"/>
</dbReference>
<name>A0A9N9ATX7_9GLOM</name>
<dbReference type="GO" id="GO:0005507">
    <property type="term" value="F:copper ion binding"/>
    <property type="evidence" value="ECO:0007669"/>
    <property type="project" value="InterPro"/>
</dbReference>
<evidence type="ECO:0000256" key="6">
    <source>
        <dbReference type="SAM" id="SignalP"/>
    </source>
</evidence>
<dbReference type="Pfam" id="PF00127">
    <property type="entry name" value="Copper-bind"/>
    <property type="match status" value="1"/>
</dbReference>
<feature type="signal peptide" evidence="6">
    <location>
        <begin position="1"/>
        <end position="20"/>
    </location>
</feature>
<keyword evidence="9" id="KW-1185">Reference proteome</keyword>
<evidence type="ECO:0000313" key="8">
    <source>
        <dbReference type="EMBL" id="CAG8544851.1"/>
    </source>
</evidence>
<dbReference type="Gene3D" id="2.60.40.420">
    <property type="entry name" value="Cupredoxins - blue copper proteins"/>
    <property type="match status" value="1"/>
</dbReference>
<dbReference type="SUPFAM" id="SSF49503">
    <property type="entry name" value="Cupredoxins"/>
    <property type="match status" value="1"/>
</dbReference>
<dbReference type="InterPro" id="IPR000923">
    <property type="entry name" value="BlueCu_1"/>
</dbReference>
<evidence type="ECO:0000313" key="9">
    <source>
        <dbReference type="Proteomes" id="UP000789508"/>
    </source>
</evidence>
<dbReference type="OrthoDB" id="2361724at2759"/>
<evidence type="ECO:0000256" key="2">
    <source>
        <dbReference type="ARBA" id="ARBA00022723"/>
    </source>
</evidence>
<keyword evidence="1" id="KW-0813">Transport</keyword>
<dbReference type="AlphaFoldDB" id="A0A9N9ATX7"/>
<keyword evidence="2" id="KW-0479">Metal-binding</keyword>
<keyword evidence="4" id="KW-0186">Copper</keyword>
<dbReference type="PROSITE" id="PS00196">
    <property type="entry name" value="COPPER_BLUE"/>
    <property type="match status" value="1"/>
</dbReference>
<dbReference type="GO" id="GO:0009055">
    <property type="term" value="F:electron transfer activity"/>
    <property type="evidence" value="ECO:0007669"/>
    <property type="project" value="InterPro"/>
</dbReference>
<protein>
    <submittedName>
        <fullName evidence="8">10054_t:CDS:1</fullName>
    </submittedName>
</protein>
<keyword evidence="3" id="KW-0249">Electron transport</keyword>
<keyword evidence="6" id="KW-0732">Signal</keyword>
<dbReference type="InterPro" id="IPR028871">
    <property type="entry name" value="BlueCu_1_BS"/>
</dbReference>
<gene>
    <name evidence="8" type="ORF">ALEPTO_LOCUS5590</name>
</gene>
<accession>A0A9N9ATX7</accession>
<evidence type="ECO:0000256" key="3">
    <source>
        <dbReference type="ARBA" id="ARBA00022982"/>
    </source>
</evidence>
<evidence type="ECO:0000256" key="5">
    <source>
        <dbReference type="SAM" id="MobiDB-lite"/>
    </source>
</evidence>